<accession>A0A9P6R071</accession>
<gene>
    <name evidence="12" type="primary">TDP1</name>
    <name evidence="12" type="ORF">BGZ99_001635</name>
</gene>
<keyword evidence="6" id="KW-0269">Exonuclease</keyword>
<dbReference type="Gene3D" id="3.30.870.10">
    <property type="entry name" value="Endonuclease Chain A"/>
    <property type="match status" value="3"/>
</dbReference>
<sequence length="475" mass="53000">SSDEEELGISTPTSAAGTSTRTPDAGVPKPDHSGHERRDAAKRPGSQSPSRQDAKKQGPPGVCQQLSASGETYLTLKQADLELMVQINYMIEVGFVMSKVHTAIRDSLRTIVYHGLRLTADQVQRMEASTRAQYPNITLHHVPVPGIGKDPYGTMQFVLHTANMIERDWRNKTQAVFRTGRLLKKTSPSGLATCAFERDLTEYLQAYHNHPVLTSRISQYDFTDIRGVLIGSIPGKFSGPDKNKWGHMRLRTILRQQVEISKELLPDSRVICQISSVGSLGKDSQDWLRGEFEVSLNAYRGSNYMASIKADLCVVYPTAENTFTRVTSKPEGNYLSWILLTSANLSKPAWGEMKKGIFSVQSYELGVLLFPSLFEDLDEAGQNLHVYMMNATLDDPYPEPRSARPDENVSMSGTKDSEVNDDDNHDDDVQGGIGVVPIRLPYDLPLKKYDLSQDQVWLTDRLFPGVDDFGNTREK</sequence>
<proteinExistence type="inferred from homology"/>
<reference evidence="12" key="1">
    <citation type="journal article" date="2020" name="Fungal Divers.">
        <title>Resolving the Mortierellaceae phylogeny through synthesis of multi-gene phylogenetics and phylogenomics.</title>
        <authorList>
            <person name="Vandepol N."/>
            <person name="Liber J."/>
            <person name="Desiro A."/>
            <person name="Na H."/>
            <person name="Kennedy M."/>
            <person name="Barry K."/>
            <person name="Grigoriev I.V."/>
            <person name="Miller A.N."/>
            <person name="O'Donnell K."/>
            <person name="Stajich J.E."/>
            <person name="Bonito G."/>
        </authorList>
    </citation>
    <scope>NUCLEOTIDE SEQUENCE</scope>
    <source>
        <strain evidence="12">REB-010B</strain>
    </source>
</reference>
<name>A0A9P6R071_9FUNG</name>
<feature type="compositionally biased region" description="Basic and acidic residues" evidence="11">
    <location>
        <begin position="29"/>
        <end position="42"/>
    </location>
</feature>
<evidence type="ECO:0000256" key="4">
    <source>
        <dbReference type="ARBA" id="ARBA00022763"/>
    </source>
</evidence>
<evidence type="ECO:0000256" key="5">
    <source>
        <dbReference type="ARBA" id="ARBA00022801"/>
    </source>
</evidence>
<dbReference type="GO" id="GO:0006281">
    <property type="term" value="P:DNA repair"/>
    <property type="evidence" value="ECO:0007669"/>
    <property type="project" value="UniProtKB-KW"/>
</dbReference>
<dbReference type="SUPFAM" id="SSF56024">
    <property type="entry name" value="Phospholipase D/nuclease"/>
    <property type="match status" value="2"/>
</dbReference>
<evidence type="ECO:0000256" key="7">
    <source>
        <dbReference type="ARBA" id="ARBA00023204"/>
    </source>
</evidence>
<dbReference type="PANTHER" id="PTHR12415">
    <property type="entry name" value="TYROSYL-DNA PHOSPHODIESTERASE 1"/>
    <property type="match status" value="1"/>
</dbReference>
<evidence type="ECO:0000256" key="10">
    <source>
        <dbReference type="PIRSR" id="PIRSR610347-3"/>
    </source>
</evidence>
<dbReference type="Proteomes" id="UP000738325">
    <property type="component" value="Unassembled WGS sequence"/>
</dbReference>
<organism evidence="12 13">
    <name type="scientific">Dissophora globulifera</name>
    <dbReference type="NCBI Taxonomy" id="979702"/>
    <lineage>
        <taxon>Eukaryota</taxon>
        <taxon>Fungi</taxon>
        <taxon>Fungi incertae sedis</taxon>
        <taxon>Mucoromycota</taxon>
        <taxon>Mortierellomycotina</taxon>
        <taxon>Mortierellomycetes</taxon>
        <taxon>Mortierellales</taxon>
        <taxon>Mortierellaceae</taxon>
        <taxon>Dissophora</taxon>
    </lineage>
</organism>
<dbReference type="EMBL" id="JAAAIP010001423">
    <property type="protein sequence ID" value="KAG0306914.1"/>
    <property type="molecule type" value="Genomic_DNA"/>
</dbReference>
<feature type="region of interest" description="Disordered" evidence="11">
    <location>
        <begin position="396"/>
        <end position="431"/>
    </location>
</feature>
<feature type="site" description="Interaction with DNA" evidence="10">
    <location>
        <position position="346"/>
    </location>
</feature>
<feature type="non-terminal residue" evidence="12">
    <location>
        <position position="1"/>
    </location>
</feature>
<dbReference type="GO" id="GO:0003697">
    <property type="term" value="F:single-stranded DNA binding"/>
    <property type="evidence" value="ECO:0007669"/>
    <property type="project" value="TreeGrafter"/>
</dbReference>
<keyword evidence="13" id="KW-1185">Reference proteome</keyword>
<comment type="subcellular location">
    <subcellularLocation>
        <location evidence="1">Nucleus</location>
    </subcellularLocation>
</comment>
<dbReference type="GO" id="GO:0004527">
    <property type="term" value="F:exonuclease activity"/>
    <property type="evidence" value="ECO:0007669"/>
    <property type="project" value="UniProtKB-KW"/>
</dbReference>
<dbReference type="PANTHER" id="PTHR12415:SF0">
    <property type="entry name" value="TYROSYL-DNA PHOSPHODIESTERASE 1"/>
    <property type="match status" value="1"/>
</dbReference>
<evidence type="ECO:0000256" key="3">
    <source>
        <dbReference type="ARBA" id="ARBA00022722"/>
    </source>
</evidence>
<dbReference type="AlphaFoldDB" id="A0A9P6R071"/>
<keyword evidence="4" id="KW-0227">DNA damage</keyword>
<protein>
    <submittedName>
        <fullName evidence="12">Tyrosyl-DNA phosphodiesterase 1</fullName>
    </submittedName>
</protein>
<keyword evidence="5" id="KW-0378">Hydrolase</keyword>
<keyword evidence="3" id="KW-0540">Nuclease</keyword>
<feature type="compositionally biased region" description="Polar residues" evidence="11">
    <location>
        <begin position="10"/>
        <end position="22"/>
    </location>
</feature>
<dbReference type="OrthoDB" id="47785at2759"/>
<dbReference type="InterPro" id="IPR010347">
    <property type="entry name" value="Tdp1"/>
</dbReference>
<evidence type="ECO:0000256" key="8">
    <source>
        <dbReference type="ARBA" id="ARBA00023242"/>
    </source>
</evidence>
<comment type="caution">
    <text evidence="12">The sequence shown here is derived from an EMBL/GenBank/DDBJ whole genome shotgun (WGS) entry which is preliminary data.</text>
</comment>
<comment type="similarity">
    <text evidence="2">Belongs to the tyrosyl-DNA phosphodiesterase family.</text>
</comment>
<dbReference type="GO" id="GO:0005634">
    <property type="term" value="C:nucleus"/>
    <property type="evidence" value="ECO:0007669"/>
    <property type="project" value="UniProtKB-SubCell"/>
</dbReference>
<feature type="region of interest" description="Disordered" evidence="11">
    <location>
        <begin position="1"/>
        <end position="65"/>
    </location>
</feature>
<keyword evidence="7" id="KW-0234">DNA repair</keyword>
<feature type="active site" description="Nucleophile" evidence="9">
    <location>
        <position position="141"/>
    </location>
</feature>
<evidence type="ECO:0000256" key="2">
    <source>
        <dbReference type="ARBA" id="ARBA00010205"/>
    </source>
</evidence>
<evidence type="ECO:0000256" key="11">
    <source>
        <dbReference type="SAM" id="MobiDB-lite"/>
    </source>
</evidence>
<dbReference type="GO" id="GO:0003690">
    <property type="term" value="F:double-stranded DNA binding"/>
    <property type="evidence" value="ECO:0007669"/>
    <property type="project" value="TreeGrafter"/>
</dbReference>
<evidence type="ECO:0000256" key="9">
    <source>
        <dbReference type="PIRSR" id="PIRSR610347-1"/>
    </source>
</evidence>
<dbReference type="Pfam" id="PF06087">
    <property type="entry name" value="Tyr-DNA_phospho"/>
    <property type="match status" value="2"/>
</dbReference>
<dbReference type="GO" id="GO:0017005">
    <property type="term" value="F:3'-tyrosyl-DNA phosphodiesterase activity"/>
    <property type="evidence" value="ECO:0007669"/>
    <property type="project" value="TreeGrafter"/>
</dbReference>
<evidence type="ECO:0000256" key="1">
    <source>
        <dbReference type="ARBA" id="ARBA00004123"/>
    </source>
</evidence>
<evidence type="ECO:0000256" key="6">
    <source>
        <dbReference type="ARBA" id="ARBA00022839"/>
    </source>
</evidence>
<evidence type="ECO:0000313" key="13">
    <source>
        <dbReference type="Proteomes" id="UP000738325"/>
    </source>
</evidence>
<keyword evidence="8" id="KW-0539">Nucleus</keyword>
<evidence type="ECO:0000313" key="12">
    <source>
        <dbReference type="EMBL" id="KAG0306914.1"/>
    </source>
</evidence>